<dbReference type="GO" id="GO:0043139">
    <property type="term" value="F:5'-3' DNA helicase activity"/>
    <property type="evidence" value="ECO:0007669"/>
    <property type="project" value="UniProtKB-EC"/>
</dbReference>
<evidence type="ECO:0000256" key="2">
    <source>
        <dbReference type="ARBA" id="ARBA00022705"/>
    </source>
</evidence>
<dbReference type="AlphaFoldDB" id="A0A6N7QVZ2"/>
<dbReference type="PANTHER" id="PTHR30153">
    <property type="entry name" value="REPLICATIVE DNA HELICASE DNAB"/>
    <property type="match status" value="1"/>
</dbReference>
<evidence type="ECO:0000313" key="12">
    <source>
        <dbReference type="EMBL" id="MRI65131.1"/>
    </source>
</evidence>
<sequence length="415" mass="48026">MYLEKQILGCFLKDNSLLKDTAITKHFFSDDINKSIYESMQKLSREDTAIDKVTLLSENFEILDKLGGATFIDQIEHHGDVENFDSYEKKLTQEFKARASEKIVKTWLSKEEKDIDQLLDRLQKMDDFAVEDDPDKNAMLTKLHDEAFTDNKDKQVIATGLKDLDNYMKGFRNQSSYIMAARPSMGKTATMLKFVLEAIEQDAVPLVFSLEMSGEELTRRLVSTIGEINLFIATNPYELSDRKKDDWKYATNELFKKDYEIYDKPMQTIPYIRSKVRKAKKKYEGRQIIVFIDYMTLIHHEGKFNSDHAKVTDISRNLKMIAKEYDCPVVTLAQLSRAVEARQDKRPLLSDIRESGSIEQDADMVMFLYRENYYNQDIGENELEIIIAKQRNGPTGKAKVYYNKATGKMGDLSEN</sequence>
<dbReference type="InterPro" id="IPR007694">
    <property type="entry name" value="DNA_helicase_DnaB-like_C"/>
</dbReference>
<name>A0A6N7QVZ2_9BACI</name>
<keyword evidence="5" id="KW-0347">Helicase</keyword>
<evidence type="ECO:0000256" key="3">
    <source>
        <dbReference type="ARBA" id="ARBA00022741"/>
    </source>
</evidence>
<dbReference type="GO" id="GO:0005829">
    <property type="term" value="C:cytosol"/>
    <property type="evidence" value="ECO:0007669"/>
    <property type="project" value="TreeGrafter"/>
</dbReference>
<dbReference type="InterPro" id="IPR036185">
    <property type="entry name" value="DNA_heli_DnaB-like_N_sf"/>
</dbReference>
<dbReference type="EC" id="5.6.2.3" evidence="9"/>
<dbReference type="InterPro" id="IPR027417">
    <property type="entry name" value="P-loop_NTPase"/>
</dbReference>
<keyword evidence="2" id="KW-0235">DNA replication</keyword>
<dbReference type="Proteomes" id="UP000435187">
    <property type="component" value="Unassembled WGS sequence"/>
</dbReference>
<dbReference type="SUPFAM" id="SSF48024">
    <property type="entry name" value="N-terminal domain of DnaB helicase"/>
    <property type="match status" value="1"/>
</dbReference>
<protein>
    <recommendedName>
        <fullName evidence="9">DNA 5'-3' helicase</fullName>
        <ecNumber evidence="9">5.6.2.3</ecNumber>
    </recommendedName>
</protein>
<keyword evidence="13" id="KW-1185">Reference proteome</keyword>
<dbReference type="CDD" id="cd00984">
    <property type="entry name" value="DnaB_C"/>
    <property type="match status" value="1"/>
</dbReference>
<evidence type="ECO:0000256" key="9">
    <source>
        <dbReference type="ARBA" id="ARBA00044969"/>
    </source>
</evidence>
<dbReference type="Gene3D" id="1.10.860.10">
    <property type="entry name" value="DNAb Helicase, Chain A"/>
    <property type="match status" value="1"/>
</dbReference>
<dbReference type="RefSeq" id="WP_153833997.1">
    <property type="nucleotide sequence ID" value="NZ_JBHUMW010000105.1"/>
</dbReference>
<keyword evidence="4" id="KW-0378">Hydrolase</keyword>
<gene>
    <name evidence="12" type="ORF">GH885_02060</name>
</gene>
<keyword evidence="6" id="KW-0067">ATP-binding</keyword>
<evidence type="ECO:0000256" key="1">
    <source>
        <dbReference type="ARBA" id="ARBA00008428"/>
    </source>
</evidence>
<dbReference type="GO" id="GO:0005524">
    <property type="term" value="F:ATP binding"/>
    <property type="evidence" value="ECO:0007669"/>
    <property type="project" value="UniProtKB-KW"/>
</dbReference>
<dbReference type="InterPro" id="IPR016136">
    <property type="entry name" value="DNA_helicase_N/primase_C"/>
</dbReference>
<dbReference type="SUPFAM" id="SSF52540">
    <property type="entry name" value="P-loop containing nucleoside triphosphate hydrolases"/>
    <property type="match status" value="1"/>
</dbReference>
<keyword evidence="3" id="KW-0547">Nucleotide-binding</keyword>
<dbReference type="GO" id="GO:0003677">
    <property type="term" value="F:DNA binding"/>
    <property type="evidence" value="ECO:0007669"/>
    <property type="project" value="UniProtKB-KW"/>
</dbReference>
<dbReference type="InterPro" id="IPR007693">
    <property type="entry name" value="DNA_helicase_DnaB-like_N"/>
</dbReference>
<feature type="domain" description="SF4 helicase" evidence="11">
    <location>
        <begin position="150"/>
        <end position="415"/>
    </location>
</feature>
<evidence type="ECO:0000256" key="7">
    <source>
        <dbReference type="ARBA" id="ARBA00023125"/>
    </source>
</evidence>
<comment type="similarity">
    <text evidence="1">Belongs to the helicase family. DnaB subfamily.</text>
</comment>
<organism evidence="12 13">
    <name type="scientific">Gracilibacillus thailandensis</name>
    <dbReference type="NCBI Taxonomy" id="563735"/>
    <lineage>
        <taxon>Bacteria</taxon>
        <taxon>Bacillati</taxon>
        <taxon>Bacillota</taxon>
        <taxon>Bacilli</taxon>
        <taxon>Bacillales</taxon>
        <taxon>Bacillaceae</taxon>
        <taxon>Gracilibacillus</taxon>
    </lineage>
</organism>
<evidence type="ECO:0000256" key="10">
    <source>
        <dbReference type="ARBA" id="ARBA00048954"/>
    </source>
</evidence>
<evidence type="ECO:0000313" key="13">
    <source>
        <dbReference type="Proteomes" id="UP000435187"/>
    </source>
</evidence>
<dbReference type="Pfam" id="PF03796">
    <property type="entry name" value="DnaB_C"/>
    <property type="match status" value="1"/>
</dbReference>
<evidence type="ECO:0000259" key="11">
    <source>
        <dbReference type="PROSITE" id="PS51199"/>
    </source>
</evidence>
<keyword evidence="8" id="KW-0413">Isomerase</keyword>
<keyword evidence="7" id="KW-0238">DNA-binding</keyword>
<dbReference type="GO" id="GO:0006260">
    <property type="term" value="P:DNA replication"/>
    <property type="evidence" value="ECO:0007669"/>
    <property type="project" value="UniProtKB-KW"/>
</dbReference>
<dbReference type="Pfam" id="PF00772">
    <property type="entry name" value="DnaB"/>
    <property type="match status" value="1"/>
</dbReference>
<reference evidence="12 13" key="1">
    <citation type="submission" date="2019-10" db="EMBL/GenBank/DDBJ databases">
        <title>Gracilibacillus salitolerans sp. nov., a moderate halophile isolated from a saline soil in northwest China.</title>
        <authorList>
            <person name="Gan L."/>
        </authorList>
    </citation>
    <scope>NUCLEOTIDE SEQUENCE [LARGE SCALE GENOMIC DNA]</scope>
    <source>
        <strain evidence="12 13">TP2-8</strain>
    </source>
</reference>
<comment type="caution">
    <text evidence="12">The sequence shown here is derived from an EMBL/GenBank/DDBJ whole genome shotgun (WGS) entry which is preliminary data.</text>
</comment>
<dbReference type="PANTHER" id="PTHR30153:SF2">
    <property type="entry name" value="REPLICATIVE DNA HELICASE"/>
    <property type="match status" value="1"/>
</dbReference>
<accession>A0A6N7QVZ2</accession>
<dbReference type="PROSITE" id="PS51199">
    <property type="entry name" value="SF4_HELICASE"/>
    <property type="match status" value="1"/>
</dbReference>
<evidence type="ECO:0000256" key="6">
    <source>
        <dbReference type="ARBA" id="ARBA00022840"/>
    </source>
</evidence>
<evidence type="ECO:0000256" key="5">
    <source>
        <dbReference type="ARBA" id="ARBA00022806"/>
    </source>
</evidence>
<dbReference type="GO" id="GO:0016787">
    <property type="term" value="F:hydrolase activity"/>
    <property type="evidence" value="ECO:0007669"/>
    <property type="project" value="UniProtKB-KW"/>
</dbReference>
<dbReference type="EMBL" id="WJEE01000002">
    <property type="protein sequence ID" value="MRI65131.1"/>
    <property type="molecule type" value="Genomic_DNA"/>
</dbReference>
<proteinExistence type="inferred from homology"/>
<evidence type="ECO:0000256" key="8">
    <source>
        <dbReference type="ARBA" id="ARBA00023235"/>
    </source>
</evidence>
<evidence type="ECO:0000256" key="4">
    <source>
        <dbReference type="ARBA" id="ARBA00022801"/>
    </source>
</evidence>
<dbReference type="Gene3D" id="3.40.50.300">
    <property type="entry name" value="P-loop containing nucleotide triphosphate hydrolases"/>
    <property type="match status" value="1"/>
</dbReference>
<comment type="catalytic activity">
    <reaction evidence="10">
        <text>ATP + H2O = ADP + phosphate + H(+)</text>
        <dbReference type="Rhea" id="RHEA:13065"/>
        <dbReference type="ChEBI" id="CHEBI:15377"/>
        <dbReference type="ChEBI" id="CHEBI:15378"/>
        <dbReference type="ChEBI" id="CHEBI:30616"/>
        <dbReference type="ChEBI" id="CHEBI:43474"/>
        <dbReference type="ChEBI" id="CHEBI:456216"/>
        <dbReference type="EC" id="5.6.2.3"/>
    </reaction>
</comment>